<dbReference type="PROSITE" id="PS51257">
    <property type="entry name" value="PROKAR_LIPOPROTEIN"/>
    <property type="match status" value="1"/>
</dbReference>
<evidence type="ECO:0000313" key="2">
    <source>
        <dbReference type="Proteomes" id="UP000179243"/>
    </source>
</evidence>
<dbReference type="Proteomes" id="UP000179243">
    <property type="component" value="Unassembled WGS sequence"/>
</dbReference>
<accession>A0A1F7F167</accession>
<proteinExistence type="predicted"/>
<dbReference type="AlphaFoldDB" id="A0A1F7F167"/>
<sequence length="249" mass="29085">MLKYFLRVVFFSSIVFFISCIKDGNPIAELSESNLVGTWKSPVPDSSNRYNYRYTYTFEDDGHMQLRQDVYFNQYSTGYCSLMYSIDYNSLRNYYKTENNYLFVRYYNTGWEQYGETWYPYTLSGTTLTLNTSYGAVYAGAFATLIGTWQATGKQLDADGNEHTSHTTLIFGSDSSYTEIFNGYNAFGEVSNDTDRYDFRFTASSYQLIWSNDTTNNEYEIRDGKLYMYQVLTESQLKVDQMPMVLRKQ</sequence>
<evidence type="ECO:0000313" key="1">
    <source>
        <dbReference type="EMBL" id="OGK00399.1"/>
    </source>
</evidence>
<comment type="caution">
    <text evidence="1">The sequence shown here is derived from an EMBL/GenBank/DDBJ whole genome shotgun (WGS) entry which is preliminary data.</text>
</comment>
<dbReference type="EMBL" id="MFYX01000147">
    <property type="protein sequence ID" value="OGK00399.1"/>
    <property type="molecule type" value="Genomic_DNA"/>
</dbReference>
<name>A0A1F7F167_UNCRA</name>
<evidence type="ECO:0008006" key="3">
    <source>
        <dbReference type="Google" id="ProtNLM"/>
    </source>
</evidence>
<reference evidence="1 2" key="1">
    <citation type="journal article" date="2016" name="Nat. Commun.">
        <title>Thousands of microbial genomes shed light on interconnected biogeochemical processes in an aquifer system.</title>
        <authorList>
            <person name="Anantharaman K."/>
            <person name="Brown C.T."/>
            <person name="Hug L.A."/>
            <person name="Sharon I."/>
            <person name="Castelle C.J."/>
            <person name="Probst A.J."/>
            <person name="Thomas B.C."/>
            <person name="Singh A."/>
            <person name="Wilkins M.J."/>
            <person name="Karaoz U."/>
            <person name="Brodie E.L."/>
            <person name="Williams K.H."/>
            <person name="Hubbard S.S."/>
            <person name="Banfield J.F."/>
        </authorList>
    </citation>
    <scope>NUCLEOTIDE SEQUENCE [LARGE SCALE GENOMIC DNA]</scope>
</reference>
<gene>
    <name evidence="1" type="ORF">A2519_01190</name>
</gene>
<organism evidence="1 2">
    <name type="scientific">Candidatus Raymondbacteria bacterium RIFOXYD12_FULL_49_13</name>
    <dbReference type="NCBI Taxonomy" id="1817890"/>
    <lineage>
        <taxon>Bacteria</taxon>
        <taxon>Raymondiibacteriota</taxon>
    </lineage>
</organism>
<protein>
    <recommendedName>
        <fullName evidence="3">Lipocalin-like domain-containing protein</fullName>
    </recommendedName>
</protein>